<evidence type="ECO:0000313" key="2">
    <source>
        <dbReference type="Proteomes" id="UP000298050"/>
    </source>
</evidence>
<evidence type="ECO:0000313" key="1">
    <source>
        <dbReference type="EMBL" id="TGD73016.1"/>
    </source>
</evidence>
<dbReference type="AlphaFoldDB" id="A0A4Z0M0N7"/>
<comment type="caution">
    <text evidence="1">The sequence shown here is derived from an EMBL/GenBank/DDBJ whole genome shotgun (WGS) entry which is preliminary data.</text>
</comment>
<protein>
    <submittedName>
        <fullName evidence="1">Uncharacterized protein</fullName>
    </submittedName>
</protein>
<organism evidence="1 2">
    <name type="scientific">Mangrovimicrobium sediminis</name>
    <dbReference type="NCBI Taxonomy" id="2562682"/>
    <lineage>
        <taxon>Bacteria</taxon>
        <taxon>Pseudomonadati</taxon>
        <taxon>Pseudomonadota</taxon>
        <taxon>Gammaproteobacteria</taxon>
        <taxon>Cellvibrionales</taxon>
        <taxon>Halieaceae</taxon>
        <taxon>Mangrovimicrobium</taxon>
    </lineage>
</organism>
<dbReference type="RefSeq" id="WP_135444225.1">
    <property type="nucleotide sequence ID" value="NZ_SRLE01000008.1"/>
</dbReference>
<name>A0A4Z0M0N7_9GAMM</name>
<keyword evidence="2" id="KW-1185">Reference proteome</keyword>
<dbReference type="OrthoDB" id="5731529at2"/>
<dbReference type="PROSITE" id="PS51257">
    <property type="entry name" value="PROKAR_LIPOPROTEIN"/>
    <property type="match status" value="1"/>
</dbReference>
<dbReference type="EMBL" id="SRLE01000008">
    <property type="protein sequence ID" value="TGD73016.1"/>
    <property type="molecule type" value="Genomic_DNA"/>
</dbReference>
<sequence>MLALLGRWTFGLTLGCLLTACTAENKDAACAAADILEDPGFTTLGGPRSQRRWSASQHASEPSFAYGVEDGVLTIRKTGKEPWFLLTQIVQDYTSLAGQEVEYSAEIRLDLQPPSIPHGFKDGGGLVLTALVGGRNAVNSVLEHEPHIGTSDWQRVAIRATLPRQINQLRLGILHQADGTLQVRNPQLRPANCAQ</sequence>
<gene>
    <name evidence="1" type="ORF">E4634_12075</name>
</gene>
<dbReference type="Proteomes" id="UP000298050">
    <property type="component" value="Unassembled WGS sequence"/>
</dbReference>
<accession>A0A4Z0M0N7</accession>
<reference evidence="1 2" key="1">
    <citation type="submission" date="2019-04" db="EMBL/GenBank/DDBJ databases">
        <title>Taxonomy of novel Haliea sp. from mangrove soil of West Coast of India.</title>
        <authorList>
            <person name="Verma A."/>
            <person name="Kumar P."/>
            <person name="Krishnamurthi S."/>
        </authorList>
    </citation>
    <scope>NUCLEOTIDE SEQUENCE [LARGE SCALE GENOMIC DNA]</scope>
    <source>
        <strain evidence="1 2">SAOS-164</strain>
    </source>
</reference>
<proteinExistence type="predicted"/>